<evidence type="ECO:0000256" key="2">
    <source>
        <dbReference type="ARBA" id="ARBA00006706"/>
    </source>
</evidence>
<dbReference type="GO" id="GO:0046872">
    <property type="term" value="F:metal ion binding"/>
    <property type="evidence" value="ECO:0007669"/>
    <property type="project" value="UniProtKB-KW"/>
</dbReference>
<name>A0A0F5L7I9_9HYPH</name>
<dbReference type="CDD" id="cd00685">
    <property type="entry name" value="Trans_IPPS_HT"/>
    <property type="match status" value="1"/>
</dbReference>
<dbReference type="InterPro" id="IPR008949">
    <property type="entry name" value="Isoprenoid_synthase_dom_sf"/>
</dbReference>
<proteinExistence type="inferred from homology"/>
<evidence type="ECO:0000256" key="6">
    <source>
        <dbReference type="ARBA" id="ARBA00023229"/>
    </source>
</evidence>
<dbReference type="SFLD" id="SFLDS00005">
    <property type="entry name" value="Isoprenoid_Synthase_Type_I"/>
    <property type="match status" value="1"/>
</dbReference>
<organism evidence="9 10">
    <name type="scientific">Devosia soli</name>
    <dbReference type="NCBI Taxonomy" id="361041"/>
    <lineage>
        <taxon>Bacteria</taxon>
        <taxon>Pseudomonadati</taxon>
        <taxon>Pseudomonadota</taxon>
        <taxon>Alphaproteobacteria</taxon>
        <taxon>Hyphomicrobiales</taxon>
        <taxon>Devosiaceae</taxon>
        <taxon>Devosia</taxon>
    </lineage>
</organism>
<evidence type="ECO:0000313" key="10">
    <source>
        <dbReference type="Proteomes" id="UP000033514"/>
    </source>
</evidence>
<dbReference type="FunFam" id="1.10.600.10:FF:000001">
    <property type="entry name" value="Geranylgeranyl diphosphate synthase"/>
    <property type="match status" value="1"/>
</dbReference>
<dbReference type="Proteomes" id="UP000033514">
    <property type="component" value="Unassembled WGS sequence"/>
</dbReference>
<dbReference type="Gene3D" id="1.10.600.10">
    <property type="entry name" value="Farnesyl Diphosphate Synthase"/>
    <property type="match status" value="1"/>
</dbReference>
<dbReference type="AlphaFoldDB" id="A0A0F5L7I9"/>
<comment type="caution">
    <text evidence="9">The sequence shown here is derived from an EMBL/GenBank/DDBJ whole genome shotgun (WGS) entry which is preliminary data.</text>
</comment>
<keyword evidence="5" id="KW-0460">Magnesium</keyword>
<dbReference type="GO" id="GO:0016114">
    <property type="term" value="P:terpenoid biosynthetic process"/>
    <property type="evidence" value="ECO:0007669"/>
    <property type="project" value="UniProtKB-ARBA"/>
</dbReference>
<evidence type="ECO:0000313" key="9">
    <source>
        <dbReference type="EMBL" id="KKB78200.1"/>
    </source>
</evidence>
<protein>
    <recommendedName>
        <fullName evidence="7">Probable farnesyl diphosphate synthase</fullName>
    </recommendedName>
</protein>
<evidence type="ECO:0000256" key="7">
    <source>
        <dbReference type="ARBA" id="ARBA00069024"/>
    </source>
</evidence>
<accession>A0A0F5L7I9</accession>
<evidence type="ECO:0000256" key="1">
    <source>
        <dbReference type="ARBA" id="ARBA00001946"/>
    </source>
</evidence>
<dbReference type="SUPFAM" id="SSF48576">
    <property type="entry name" value="Terpenoid synthases"/>
    <property type="match status" value="1"/>
</dbReference>
<comment type="similarity">
    <text evidence="2 8">Belongs to the FPP/GGPP synthase family.</text>
</comment>
<dbReference type="PANTHER" id="PTHR43281:SF1">
    <property type="entry name" value="FARNESYL DIPHOSPHATE SYNTHASE"/>
    <property type="match status" value="1"/>
</dbReference>
<dbReference type="Pfam" id="PF00348">
    <property type="entry name" value="polyprenyl_synt"/>
    <property type="match status" value="1"/>
</dbReference>
<evidence type="ECO:0000256" key="4">
    <source>
        <dbReference type="ARBA" id="ARBA00022723"/>
    </source>
</evidence>
<dbReference type="GO" id="GO:0004659">
    <property type="term" value="F:prenyltransferase activity"/>
    <property type="evidence" value="ECO:0007669"/>
    <property type="project" value="InterPro"/>
</dbReference>
<gene>
    <name evidence="9" type="ORF">VW35_11065</name>
</gene>
<reference evidence="9 10" key="1">
    <citation type="submission" date="2015-03" db="EMBL/GenBank/DDBJ databases">
        <authorList>
            <person name="Hassan Y.I."/>
            <person name="Lepp D."/>
            <person name="Zhou T."/>
        </authorList>
    </citation>
    <scope>NUCLEOTIDE SEQUENCE [LARGE SCALE GENOMIC DNA]</scope>
    <source>
        <strain evidence="9 10">GH2-10</strain>
    </source>
</reference>
<dbReference type="PANTHER" id="PTHR43281">
    <property type="entry name" value="FARNESYL DIPHOSPHATE SYNTHASE"/>
    <property type="match status" value="1"/>
</dbReference>
<dbReference type="InterPro" id="IPR000092">
    <property type="entry name" value="Polyprenyl_synt"/>
</dbReference>
<dbReference type="STRING" id="361041.VW35_11065"/>
<sequence>MTLRSASIDFQPADSVSYADVASVREAVEERLQAHVTTLPGVPDNLQGAIRHALLGKSKRIRPVLLYLIADPATRHRDAALDLGCAVEMVHTASLILDDLPCMDDAAMRRQRPTTHIAFGQATAILSAIAMLTRAFGIIAELESVPEKTRVKLSTLLSDAIGWDGLVAGQEIDVNGRHQLTSADKIEELNWLKTGVLFVAAAEMGAVLRGLDEPRVDAVRRFARHFGVAFQTADDLIDRNGSAGEAGKDVQKDGDKATLVSLFGASQAHLTCQEHLAHAEQALIDSGVNAAPIREMMQRLFATRKAVA</sequence>
<dbReference type="PATRIC" id="fig|361041.3.peg.1580"/>
<keyword evidence="10" id="KW-1185">Reference proteome</keyword>
<keyword evidence="4" id="KW-0479">Metal-binding</keyword>
<dbReference type="EMBL" id="LAJG01000022">
    <property type="protein sequence ID" value="KKB78200.1"/>
    <property type="molecule type" value="Genomic_DNA"/>
</dbReference>
<evidence type="ECO:0000256" key="8">
    <source>
        <dbReference type="RuleBase" id="RU004466"/>
    </source>
</evidence>
<comment type="cofactor">
    <cofactor evidence="1">
        <name>Mg(2+)</name>
        <dbReference type="ChEBI" id="CHEBI:18420"/>
    </cofactor>
</comment>
<evidence type="ECO:0000256" key="5">
    <source>
        <dbReference type="ARBA" id="ARBA00022842"/>
    </source>
</evidence>
<keyword evidence="3 8" id="KW-0808">Transferase</keyword>
<dbReference type="RefSeq" id="WP_046143135.1">
    <property type="nucleotide sequence ID" value="NZ_LAJG01000022.1"/>
</dbReference>
<keyword evidence="6" id="KW-0414">Isoprene biosynthesis</keyword>
<evidence type="ECO:0000256" key="3">
    <source>
        <dbReference type="ARBA" id="ARBA00022679"/>
    </source>
</evidence>